<accession>A0A4U1IV34</accession>
<name>A0A4U1IV34_9BACT</name>
<proteinExistence type="predicted"/>
<dbReference type="EMBL" id="SSMQ01000070">
    <property type="protein sequence ID" value="TKC98292.1"/>
    <property type="molecule type" value="Genomic_DNA"/>
</dbReference>
<evidence type="ECO:0000313" key="3">
    <source>
        <dbReference type="Proteomes" id="UP000309215"/>
    </source>
</evidence>
<keyword evidence="3" id="KW-1185">Reference proteome</keyword>
<dbReference type="AlphaFoldDB" id="A0A4U1IV34"/>
<reference evidence="2 3" key="1">
    <citation type="submission" date="2019-04" db="EMBL/GenBank/DDBJ databases">
        <authorList>
            <person name="Li Y."/>
            <person name="Wang J."/>
        </authorList>
    </citation>
    <scope>NUCLEOTIDE SEQUENCE [LARGE SCALE GENOMIC DNA]</scope>
    <source>
        <strain evidence="2 3">DSM 14668</strain>
    </source>
</reference>
<gene>
    <name evidence="2" type="ORF">E8A74_41710</name>
</gene>
<evidence type="ECO:0000313" key="2">
    <source>
        <dbReference type="EMBL" id="TKC98292.1"/>
    </source>
</evidence>
<organism evidence="2 3">
    <name type="scientific">Polyangium fumosum</name>
    <dbReference type="NCBI Taxonomy" id="889272"/>
    <lineage>
        <taxon>Bacteria</taxon>
        <taxon>Pseudomonadati</taxon>
        <taxon>Myxococcota</taxon>
        <taxon>Polyangia</taxon>
        <taxon>Polyangiales</taxon>
        <taxon>Polyangiaceae</taxon>
        <taxon>Polyangium</taxon>
    </lineage>
</organism>
<sequence length="64" mass="6670">MKATPDPEKDAADAAVIGIVGIGAILAAVFLALFTHAGPQPYVCILIALLFTPVALRIIDHESE</sequence>
<keyword evidence="1" id="KW-1133">Transmembrane helix</keyword>
<dbReference type="RefSeq" id="WP_136934713.1">
    <property type="nucleotide sequence ID" value="NZ_SSMQ01000070.1"/>
</dbReference>
<protein>
    <submittedName>
        <fullName evidence="2">Uncharacterized protein</fullName>
    </submittedName>
</protein>
<dbReference type="Proteomes" id="UP000309215">
    <property type="component" value="Unassembled WGS sequence"/>
</dbReference>
<keyword evidence="1" id="KW-0472">Membrane</keyword>
<feature type="transmembrane region" description="Helical" evidence="1">
    <location>
        <begin position="12"/>
        <end position="34"/>
    </location>
</feature>
<keyword evidence="1" id="KW-0812">Transmembrane</keyword>
<evidence type="ECO:0000256" key="1">
    <source>
        <dbReference type="SAM" id="Phobius"/>
    </source>
</evidence>
<feature type="transmembrane region" description="Helical" evidence="1">
    <location>
        <begin position="40"/>
        <end position="59"/>
    </location>
</feature>
<comment type="caution">
    <text evidence="2">The sequence shown here is derived from an EMBL/GenBank/DDBJ whole genome shotgun (WGS) entry which is preliminary data.</text>
</comment>